<dbReference type="Proteomes" id="UP000629870">
    <property type="component" value="Unassembled WGS sequence"/>
</dbReference>
<evidence type="ECO:0000256" key="6">
    <source>
        <dbReference type="ARBA" id="ARBA00022670"/>
    </source>
</evidence>
<evidence type="ECO:0000256" key="4">
    <source>
        <dbReference type="ARBA" id="ARBA00008236"/>
    </source>
</evidence>
<dbReference type="GO" id="GO:0004177">
    <property type="term" value="F:aminopeptidase activity"/>
    <property type="evidence" value="ECO:0007669"/>
    <property type="project" value="UniProtKB-KW"/>
</dbReference>
<name>A0ABR6NQ14_9DEIO</name>
<evidence type="ECO:0000256" key="2">
    <source>
        <dbReference type="ARBA" id="ARBA00001946"/>
    </source>
</evidence>
<dbReference type="EC" id="3.4.11.-" evidence="10"/>
<comment type="cofactor">
    <cofactor evidence="3">
        <name>Zn(2+)</name>
        <dbReference type="ChEBI" id="CHEBI:29105"/>
    </cofactor>
</comment>
<dbReference type="InterPro" id="IPR052170">
    <property type="entry name" value="M29_Exopeptidase"/>
</dbReference>
<dbReference type="InterPro" id="IPR035097">
    <property type="entry name" value="M29_N-terminal"/>
</dbReference>
<keyword evidence="9" id="KW-0482">Metalloprotease</keyword>
<dbReference type="InterPro" id="IPR000787">
    <property type="entry name" value="Peptidase_M29"/>
</dbReference>
<proteinExistence type="inferred from homology"/>
<dbReference type="Gene3D" id="3.40.1830.10">
    <property type="entry name" value="Thermophilic metalloprotease (M29)"/>
    <property type="match status" value="1"/>
</dbReference>
<gene>
    <name evidence="10" type="ORF">HNQ04_000524</name>
</gene>
<evidence type="ECO:0000256" key="3">
    <source>
        <dbReference type="ARBA" id="ARBA00001947"/>
    </source>
</evidence>
<sequence>MSDQLMNEPSNYDPKAHARLLTDYCVDAQPGQRVLVQATTLALPLVEELHRLLLERGATPLIRLEYPTQLEDFQRLASDSLLDATEPLLLAEVESLDASIRILTPSTPAEGLDPQRVARHRKAMNPVARARAGRRWNLSLFPTAYGAQAANMTLPQYEAFVSGAMFLDTPDPVAKWGEIRDLQAGLIERLSRAREVRIVGEDTDLTLNIAGRAWVNSDGKRNMPSGEVFTGPIETSANGQILFDLPTVYGGAAVRNVRLTFKDGLVVDAHAEQGEAALRAALDTDDGARWLGELGIGSNAGIQAPSQNILFDEKIGGTVHLALGNGYPETGGTNVSALHWDLIKDLRQGGQILLDGEVFQDGGRFV</sequence>
<keyword evidence="5 10" id="KW-0031">Aminopeptidase</keyword>
<comment type="similarity">
    <text evidence="4">Belongs to the peptidase M29 family.</text>
</comment>
<keyword evidence="8 10" id="KW-0378">Hydrolase</keyword>
<comment type="cofactor">
    <cofactor evidence="2">
        <name>Mg(2+)</name>
        <dbReference type="ChEBI" id="CHEBI:18420"/>
    </cofactor>
</comment>
<reference evidence="10 11" key="1">
    <citation type="submission" date="2020-08" db="EMBL/GenBank/DDBJ databases">
        <title>Genomic Encyclopedia of Type Strains, Phase IV (KMG-IV): sequencing the most valuable type-strain genomes for metagenomic binning, comparative biology and taxonomic classification.</title>
        <authorList>
            <person name="Goeker M."/>
        </authorList>
    </citation>
    <scope>NUCLEOTIDE SEQUENCE [LARGE SCALE GENOMIC DNA]</scope>
    <source>
        <strain evidence="10 11">DSM 12027</strain>
    </source>
</reference>
<evidence type="ECO:0000256" key="9">
    <source>
        <dbReference type="ARBA" id="ARBA00023049"/>
    </source>
</evidence>
<keyword evidence="11" id="KW-1185">Reference proteome</keyword>
<dbReference type="PANTHER" id="PTHR34448">
    <property type="entry name" value="AMINOPEPTIDASE"/>
    <property type="match status" value="1"/>
</dbReference>
<keyword evidence="6" id="KW-0645">Protease</keyword>
<evidence type="ECO:0000256" key="8">
    <source>
        <dbReference type="ARBA" id="ARBA00022801"/>
    </source>
</evidence>
<dbReference type="SUPFAM" id="SSF144052">
    <property type="entry name" value="Thermophilic metalloprotease-like"/>
    <property type="match status" value="1"/>
</dbReference>
<accession>A0ABR6NQ14</accession>
<comment type="cofactor">
    <cofactor evidence="1">
        <name>Co(2+)</name>
        <dbReference type="ChEBI" id="CHEBI:48828"/>
    </cofactor>
</comment>
<evidence type="ECO:0000256" key="7">
    <source>
        <dbReference type="ARBA" id="ARBA00022723"/>
    </source>
</evidence>
<evidence type="ECO:0000256" key="5">
    <source>
        <dbReference type="ARBA" id="ARBA00022438"/>
    </source>
</evidence>
<keyword evidence="7" id="KW-0479">Metal-binding</keyword>
<protein>
    <submittedName>
        <fullName evidence="10">Aminopeptidase</fullName>
        <ecNumber evidence="10">3.4.11.-</ecNumber>
    </submittedName>
</protein>
<dbReference type="RefSeq" id="WP_249038905.1">
    <property type="nucleotide sequence ID" value="NZ_JACHEW010000002.1"/>
</dbReference>
<dbReference type="PANTHER" id="PTHR34448:SF1">
    <property type="entry name" value="BLL6088 PROTEIN"/>
    <property type="match status" value="1"/>
</dbReference>
<comment type="caution">
    <text evidence="10">The sequence shown here is derived from an EMBL/GenBank/DDBJ whole genome shotgun (WGS) entry which is preliminary data.</text>
</comment>
<organism evidence="10 11">
    <name type="scientific">Deinococcus radiopugnans ATCC 19172</name>
    <dbReference type="NCBI Taxonomy" id="585398"/>
    <lineage>
        <taxon>Bacteria</taxon>
        <taxon>Thermotogati</taxon>
        <taxon>Deinococcota</taxon>
        <taxon>Deinococci</taxon>
        <taxon>Deinococcales</taxon>
        <taxon>Deinococcaceae</taxon>
        <taxon>Deinococcus</taxon>
    </lineage>
</organism>
<evidence type="ECO:0000256" key="1">
    <source>
        <dbReference type="ARBA" id="ARBA00001941"/>
    </source>
</evidence>
<evidence type="ECO:0000313" key="10">
    <source>
        <dbReference type="EMBL" id="MBB6015295.1"/>
    </source>
</evidence>
<dbReference type="Pfam" id="PF02073">
    <property type="entry name" value="Peptidase_M29"/>
    <property type="match status" value="1"/>
</dbReference>
<dbReference type="EMBL" id="JACHEW010000002">
    <property type="protein sequence ID" value="MBB6015295.1"/>
    <property type="molecule type" value="Genomic_DNA"/>
</dbReference>
<evidence type="ECO:0000313" key="11">
    <source>
        <dbReference type="Proteomes" id="UP000629870"/>
    </source>
</evidence>